<protein>
    <submittedName>
        <fullName evidence="7">Predicted protein</fullName>
    </submittedName>
</protein>
<evidence type="ECO:0000256" key="4">
    <source>
        <dbReference type="ARBA" id="ARBA00022729"/>
    </source>
</evidence>
<evidence type="ECO:0000256" key="1">
    <source>
        <dbReference type="ARBA" id="ARBA00004271"/>
    </source>
</evidence>
<evidence type="ECO:0000256" key="3">
    <source>
        <dbReference type="ARBA" id="ARBA00022525"/>
    </source>
</evidence>
<comment type="subcellular location">
    <subcellularLocation>
        <location evidence="1">Secreted</location>
        <location evidence="1">Extracellular space</location>
        <location evidence="1">Apoplast</location>
    </subcellularLocation>
</comment>
<dbReference type="PANTHER" id="PTHR31279">
    <property type="entry name" value="PROTEIN EXORDIUM-LIKE 5"/>
    <property type="match status" value="1"/>
</dbReference>
<sequence length="174" mass="19647">MVESVVEKIEGDVGSLAKGLHELEAIKERAQRCEKEIVYLKDVVNIWYGRWSRPHKSLIRDFLNSISDAKAPSPSVTEWWRTASLYADQTGGNVSRSVLIAGEYSDSKYSHGQHLTRLTIQDVIASAARSASFPVDHKNGMNAIFIWRDKHTSHGGNRPFFQDLIYNSLNKCNL</sequence>
<dbReference type="GO" id="GO:0048046">
    <property type="term" value="C:apoplast"/>
    <property type="evidence" value="ECO:0007669"/>
    <property type="project" value="UniProtKB-SubCell"/>
</dbReference>
<dbReference type="HOGENOM" id="CLU_1542164_0_0_1"/>
<dbReference type="EMBL" id="GL348714">
    <property type="protein sequence ID" value="EFH62999.1"/>
    <property type="molecule type" value="Genomic_DNA"/>
</dbReference>
<evidence type="ECO:0000256" key="2">
    <source>
        <dbReference type="ARBA" id="ARBA00022523"/>
    </source>
</evidence>
<dbReference type="STRING" id="81972.D7KYN7"/>
<dbReference type="InterPro" id="IPR006766">
    <property type="entry name" value="EXORDIUM-like"/>
</dbReference>
<evidence type="ECO:0000313" key="7">
    <source>
        <dbReference type="EMBL" id="EFH62999.1"/>
    </source>
</evidence>
<keyword evidence="4" id="KW-0732">Signal</keyword>
<evidence type="ECO:0000256" key="6">
    <source>
        <dbReference type="SAM" id="Coils"/>
    </source>
</evidence>
<organism evidence="8">
    <name type="scientific">Arabidopsis lyrata subsp. lyrata</name>
    <name type="common">Lyre-leaved rock-cress</name>
    <dbReference type="NCBI Taxonomy" id="81972"/>
    <lineage>
        <taxon>Eukaryota</taxon>
        <taxon>Viridiplantae</taxon>
        <taxon>Streptophyta</taxon>
        <taxon>Embryophyta</taxon>
        <taxon>Tracheophyta</taxon>
        <taxon>Spermatophyta</taxon>
        <taxon>Magnoliopsida</taxon>
        <taxon>eudicotyledons</taxon>
        <taxon>Gunneridae</taxon>
        <taxon>Pentapetalae</taxon>
        <taxon>rosids</taxon>
        <taxon>malvids</taxon>
        <taxon>Brassicales</taxon>
        <taxon>Brassicaceae</taxon>
        <taxon>Camelineae</taxon>
        <taxon>Arabidopsis</taxon>
    </lineage>
</organism>
<comment type="similarity">
    <text evidence="5">Belongs to the EXORDIUM family.</text>
</comment>
<name>D7KYN7_ARALL</name>
<dbReference type="AlphaFoldDB" id="D7KYN7"/>
<keyword evidence="8" id="KW-1185">Reference proteome</keyword>
<dbReference type="PANTHER" id="PTHR31279:SF4">
    <property type="entry name" value="PROTEIN EXORDIUM-LIKE 5"/>
    <property type="match status" value="1"/>
</dbReference>
<accession>D7KYN7</accession>
<keyword evidence="2" id="KW-0052">Apoplast</keyword>
<evidence type="ECO:0000256" key="5">
    <source>
        <dbReference type="ARBA" id="ARBA00023591"/>
    </source>
</evidence>
<proteinExistence type="inferred from homology"/>
<keyword evidence="6" id="KW-0175">Coiled coil</keyword>
<gene>
    <name evidence="7" type="ORF">ARALYDRAFT_675608</name>
</gene>
<keyword evidence="3" id="KW-0964">Secreted</keyword>
<dbReference type="Gramene" id="Al_scaffold_0002_758">
    <property type="protein sequence ID" value="Al_scaffold_0002_758"/>
    <property type="gene ID" value="Al_scaffold_0002_758"/>
</dbReference>
<dbReference type="eggNOG" id="ENOG502QQ2C">
    <property type="taxonomic scope" value="Eukaryota"/>
</dbReference>
<evidence type="ECO:0000313" key="8">
    <source>
        <dbReference type="Proteomes" id="UP000008694"/>
    </source>
</evidence>
<dbReference type="Pfam" id="PF04674">
    <property type="entry name" value="Phi_1"/>
    <property type="match status" value="1"/>
</dbReference>
<dbReference type="Proteomes" id="UP000008694">
    <property type="component" value="Unassembled WGS sequence"/>
</dbReference>
<feature type="coiled-coil region" evidence="6">
    <location>
        <begin position="16"/>
        <end position="43"/>
    </location>
</feature>
<reference evidence="8" key="1">
    <citation type="journal article" date="2011" name="Nat. Genet.">
        <title>The Arabidopsis lyrata genome sequence and the basis of rapid genome size change.</title>
        <authorList>
            <person name="Hu T.T."/>
            <person name="Pattyn P."/>
            <person name="Bakker E.G."/>
            <person name="Cao J."/>
            <person name="Cheng J.-F."/>
            <person name="Clark R.M."/>
            <person name="Fahlgren N."/>
            <person name="Fawcett J.A."/>
            <person name="Grimwood J."/>
            <person name="Gundlach H."/>
            <person name="Haberer G."/>
            <person name="Hollister J.D."/>
            <person name="Ossowski S."/>
            <person name="Ottilar R.P."/>
            <person name="Salamov A.A."/>
            <person name="Schneeberger K."/>
            <person name="Spannagl M."/>
            <person name="Wang X."/>
            <person name="Yang L."/>
            <person name="Nasrallah M.E."/>
            <person name="Bergelson J."/>
            <person name="Carrington J.C."/>
            <person name="Gaut B.S."/>
            <person name="Schmutz J."/>
            <person name="Mayer K.F.X."/>
            <person name="Van de Peer Y."/>
            <person name="Grigoriev I.V."/>
            <person name="Nordborg M."/>
            <person name="Weigel D."/>
            <person name="Guo Y.-L."/>
        </authorList>
    </citation>
    <scope>NUCLEOTIDE SEQUENCE [LARGE SCALE GENOMIC DNA]</scope>
    <source>
        <strain evidence="8">cv. MN47</strain>
    </source>
</reference>